<evidence type="ECO:0000256" key="4">
    <source>
        <dbReference type="ARBA" id="ARBA00023136"/>
    </source>
</evidence>
<accession>A0ABS4DVG2</accession>
<feature type="transmembrane region" description="Helical" evidence="5">
    <location>
        <begin position="70"/>
        <end position="91"/>
    </location>
</feature>
<dbReference type="PANTHER" id="PTHR36974">
    <property type="entry name" value="MEMBRANE PROTEIN-RELATED"/>
    <property type="match status" value="1"/>
</dbReference>
<dbReference type="PANTHER" id="PTHR36974:SF1">
    <property type="entry name" value="DOXX FAMILY MEMBRANE PROTEIN"/>
    <property type="match status" value="1"/>
</dbReference>
<comment type="caution">
    <text evidence="6">The sequence shown here is derived from an EMBL/GenBank/DDBJ whole genome shotgun (WGS) entry which is preliminary data.</text>
</comment>
<feature type="transmembrane region" description="Helical" evidence="5">
    <location>
        <begin position="111"/>
        <end position="130"/>
    </location>
</feature>
<name>A0ABS4DVG2_9HYPH</name>
<organism evidence="6 7">
    <name type="scientific">Rhizobium halophytocola</name>
    <dbReference type="NCBI Taxonomy" id="735519"/>
    <lineage>
        <taxon>Bacteria</taxon>
        <taxon>Pseudomonadati</taxon>
        <taxon>Pseudomonadota</taxon>
        <taxon>Alphaproteobacteria</taxon>
        <taxon>Hyphomicrobiales</taxon>
        <taxon>Rhizobiaceae</taxon>
        <taxon>Rhizobium/Agrobacterium group</taxon>
        <taxon>Rhizobium</taxon>
    </lineage>
</organism>
<reference evidence="6 7" key="1">
    <citation type="submission" date="2021-03" db="EMBL/GenBank/DDBJ databases">
        <title>Genomic Encyclopedia of Type Strains, Phase IV (KMG-IV): sequencing the most valuable type-strain genomes for metagenomic binning, comparative biology and taxonomic classification.</title>
        <authorList>
            <person name="Goeker M."/>
        </authorList>
    </citation>
    <scope>NUCLEOTIDE SEQUENCE [LARGE SCALE GENOMIC DNA]</scope>
    <source>
        <strain evidence="6 7">DSM 21600</strain>
    </source>
</reference>
<dbReference type="Pfam" id="PF13564">
    <property type="entry name" value="DoxX_2"/>
    <property type="match status" value="1"/>
</dbReference>
<feature type="transmembrane region" description="Helical" evidence="5">
    <location>
        <begin position="16"/>
        <end position="37"/>
    </location>
</feature>
<keyword evidence="7" id="KW-1185">Reference proteome</keyword>
<evidence type="ECO:0000313" key="6">
    <source>
        <dbReference type="EMBL" id="MBP1849671.1"/>
    </source>
</evidence>
<keyword evidence="3 5" id="KW-1133">Transmembrane helix</keyword>
<evidence type="ECO:0000256" key="3">
    <source>
        <dbReference type="ARBA" id="ARBA00022989"/>
    </source>
</evidence>
<proteinExistence type="predicted"/>
<dbReference type="EMBL" id="JAGGJU010000002">
    <property type="protein sequence ID" value="MBP1849671.1"/>
    <property type="molecule type" value="Genomic_DNA"/>
</dbReference>
<gene>
    <name evidence="6" type="ORF">J2Z17_001092</name>
</gene>
<protein>
    <submittedName>
        <fullName evidence="6">Membrane protein</fullName>
    </submittedName>
</protein>
<evidence type="ECO:0000256" key="1">
    <source>
        <dbReference type="ARBA" id="ARBA00004141"/>
    </source>
</evidence>
<evidence type="ECO:0000256" key="2">
    <source>
        <dbReference type="ARBA" id="ARBA00022692"/>
    </source>
</evidence>
<feature type="transmembrane region" description="Helical" evidence="5">
    <location>
        <begin position="43"/>
        <end position="63"/>
    </location>
</feature>
<keyword evidence="4 5" id="KW-0472">Membrane</keyword>
<comment type="subcellular location">
    <subcellularLocation>
        <location evidence="1">Membrane</location>
        <topology evidence="1">Multi-pass membrane protein</topology>
    </subcellularLocation>
</comment>
<evidence type="ECO:0000256" key="5">
    <source>
        <dbReference type="SAM" id="Phobius"/>
    </source>
</evidence>
<keyword evidence="2 5" id="KW-0812">Transmembrane</keyword>
<sequence>MESPERGRGRLRRALILFYATAGVLHLTLPVPFLSITPHWVPWPAEVIMLTGLAELFGALGLSTPALRRAAGIGLALYAICVYPANIKQAIDALGTGHGTALQWAYHLLRLPLQPLIVWAALFAGGTVTWPCRQKTSPLTVDDTGPEPVVGRALPR</sequence>
<dbReference type="InterPro" id="IPR032808">
    <property type="entry name" value="DoxX"/>
</dbReference>
<dbReference type="RefSeq" id="WP_209942908.1">
    <property type="nucleotide sequence ID" value="NZ_JAGGJU010000002.1"/>
</dbReference>
<dbReference type="Proteomes" id="UP000759443">
    <property type="component" value="Unassembled WGS sequence"/>
</dbReference>
<evidence type="ECO:0000313" key="7">
    <source>
        <dbReference type="Proteomes" id="UP000759443"/>
    </source>
</evidence>